<dbReference type="AlphaFoldDB" id="D9WRP6"/>
<feature type="compositionally biased region" description="Low complexity" evidence="1">
    <location>
        <begin position="9"/>
        <end position="23"/>
    </location>
</feature>
<gene>
    <name evidence="3" type="ORF">SSOG_05880</name>
</gene>
<sequence length="169" mass="16791">MTSVHTARPRAPVHAAAASPRGASDPRQEGPADLRLVPPALAAWAAAAVALGTPGRTVAAVCAGAFLAAAVLLYVTRRRRAAMGRTQRRTAGALAAVLLCAATAGAVAALHAADVRRGPVPALAGEFAETTAEVTVTRDPRLSRPRVRGAALAPGVGGGRGGGHQGHGA</sequence>
<dbReference type="Proteomes" id="UP000003963">
    <property type="component" value="Unassembled WGS sequence"/>
</dbReference>
<accession>D9WRP6</accession>
<evidence type="ECO:0000313" key="3">
    <source>
        <dbReference type="EMBL" id="EFL26166.1"/>
    </source>
</evidence>
<keyword evidence="2" id="KW-0812">Transmembrane</keyword>
<proteinExistence type="predicted"/>
<evidence type="ECO:0000256" key="2">
    <source>
        <dbReference type="SAM" id="Phobius"/>
    </source>
</evidence>
<feature type="transmembrane region" description="Helical" evidence="2">
    <location>
        <begin position="58"/>
        <end position="75"/>
    </location>
</feature>
<feature type="region of interest" description="Disordered" evidence="1">
    <location>
        <begin position="146"/>
        <end position="169"/>
    </location>
</feature>
<evidence type="ECO:0000256" key="1">
    <source>
        <dbReference type="SAM" id="MobiDB-lite"/>
    </source>
</evidence>
<keyword evidence="4" id="KW-1185">Reference proteome</keyword>
<feature type="transmembrane region" description="Helical" evidence="2">
    <location>
        <begin position="91"/>
        <end position="113"/>
    </location>
</feature>
<feature type="compositionally biased region" description="Gly residues" evidence="1">
    <location>
        <begin position="155"/>
        <end position="169"/>
    </location>
</feature>
<feature type="region of interest" description="Disordered" evidence="1">
    <location>
        <begin position="1"/>
        <end position="32"/>
    </location>
</feature>
<name>D9WRP6_9ACTN</name>
<keyword evidence="2" id="KW-0472">Membrane</keyword>
<dbReference type="RefSeq" id="WP_009717966.1">
    <property type="nucleotide sequence ID" value="NZ_GG657754.1"/>
</dbReference>
<reference evidence="3 4" key="1">
    <citation type="submission" date="2009-02" db="EMBL/GenBank/DDBJ databases">
        <title>Annotation of Streptomyces hygroscopicus strain ATCC 53653.</title>
        <authorList>
            <consortium name="The Broad Institute Genome Sequencing Platform"/>
            <consortium name="Broad Institute Microbial Sequencing Center"/>
            <person name="Fischbach M."/>
            <person name="Godfrey P."/>
            <person name="Ward D."/>
            <person name="Young S."/>
            <person name="Zeng Q."/>
            <person name="Koehrsen M."/>
            <person name="Alvarado L."/>
            <person name="Berlin A.M."/>
            <person name="Bochicchio J."/>
            <person name="Borenstein D."/>
            <person name="Chapman S.B."/>
            <person name="Chen Z."/>
            <person name="Engels R."/>
            <person name="Freedman E."/>
            <person name="Gellesch M."/>
            <person name="Goldberg J."/>
            <person name="Griggs A."/>
            <person name="Gujja S."/>
            <person name="Heilman E.R."/>
            <person name="Heiman D.I."/>
            <person name="Hepburn T.A."/>
            <person name="Howarth C."/>
            <person name="Jen D."/>
            <person name="Larson L."/>
            <person name="Lewis B."/>
            <person name="Mehta T."/>
            <person name="Park D."/>
            <person name="Pearson M."/>
            <person name="Richards J."/>
            <person name="Roberts A."/>
            <person name="Saif S."/>
            <person name="Shea T.D."/>
            <person name="Shenoy N."/>
            <person name="Sisk P."/>
            <person name="Stolte C."/>
            <person name="Sykes S.N."/>
            <person name="Thomson T."/>
            <person name="Walk T."/>
            <person name="White J."/>
            <person name="Yandava C."/>
            <person name="Straight P."/>
            <person name="Clardy J."/>
            <person name="Hung D."/>
            <person name="Kolter R."/>
            <person name="Mekalanos J."/>
            <person name="Walker S."/>
            <person name="Walsh C.T."/>
            <person name="Wieland-Brown L.C."/>
            <person name="Haas B."/>
            <person name="Nusbaum C."/>
            <person name="Birren B."/>
        </authorList>
    </citation>
    <scope>NUCLEOTIDE SEQUENCE [LARGE SCALE GENOMIC DNA]</scope>
    <source>
        <strain evidence="3 4">ATCC 53653</strain>
    </source>
</reference>
<keyword evidence="2" id="KW-1133">Transmembrane helix</keyword>
<dbReference type="EMBL" id="GG657754">
    <property type="protein sequence ID" value="EFL26166.1"/>
    <property type="molecule type" value="Genomic_DNA"/>
</dbReference>
<dbReference type="STRING" id="457427.SSOG_05880"/>
<organism evidence="3 4">
    <name type="scientific">Streptomyces himastatinicus ATCC 53653</name>
    <dbReference type="NCBI Taxonomy" id="457427"/>
    <lineage>
        <taxon>Bacteria</taxon>
        <taxon>Bacillati</taxon>
        <taxon>Actinomycetota</taxon>
        <taxon>Actinomycetes</taxon>
        <taxon>Kitasatosporales</taxon>
        <taxon>Streptomycetaceae</taxon>
        <taxon>Streptomyces</taxon>
        <taxon>Streptomyces violaceusniger group</taxon>
    </lineage>
</organism>
<protein>
    <submittedName>
        <fullName evidence="3">Putative integral membrane protein</fullName>
    </submittedName>
</protein>
<evidence type="ECO:0000313" key="4">
    <source>
        <dbReference type="Proteomes" id="UP000003963"/>
    </source>
</evidence>
<dbReference type="HOGENOM" id="CLU_1577629_0_0_11"/>